<evidence type="ECO:0000313" key="2">
    <source>
        <dbReference type="Proteomes" id="UP001597452"/>
    </source>
</evidence>
<comment type="caution">
    <text evidence="1">The sequence shown here is derived from an EMBL/GenBank/DDBJ whole genome shotgun (WGS) entry which is preliminary data.</text>
</comment>
<proteinExistence type="predicted"/>
<gene>
    <name evidence="1" type="ORF">ACFSW4_05760</name>
</gene>
<accession>A0ABW5Q8R3</accession>
<dbReference type="Proteomes" id="UP001597452">
    <property type="component" value="Unassembled WGS sequence"/>
</dbReference>
<protein>
    <submittedName>
        <fullName evidence="1">Uncharacterized protein</fullName>
    </submittedName>
</protein>
<dbReference type="EMBL" id="JBHUMZ010000016">
    <property type="protein sequence ID" value="MFD2638363.1"/>
    <property type="molecule type" value="Genomic_DNA"/>
</dbReference>
<reference evidence="2" key="1">
    <citation type="journal article" date="2019" name="Int. J. Syst. Evol. Microbiol.">
        <title>The Global Catalogue of Microorganisms (GCM) 10K type strain sequencing project: providing services to taxonomists for standard genome sequencing and annotation.</title>
        <authorList>
            <consortium name="The Broad Institute Genomics Platform"/>
            <consortium name="The Broad Institute Genome Sequencing Center for Infectious Disease"/>
            <person name="Wu L."/>
            <person name="Ma J."/>
        </authorList>
    </citation>
    <scope>NUCLEOTIDE SEQUENCE [LARGE SCALE GENOMIC DNA]</scope>
    <source>
        <strain evidence="2">TISTR 1571</strain>
    </source>
</reference>
<dbReference type="RefSeq" id="WP_377328040.1">
    <property type="nucleotide sequence ID" value="NZ_JBHUMZ010000016.1"/>
</dbReference>
<organism evidence="1 2">
    <name type="scientific">Piscibacillus salipiscarius</name>
    <dbReference type="NCBI Taxonomy" id="299480"/>
    <lineage>
        <taxon>Bacteria</taxon>
        <taxon>Bacillati</taxon>
        <taxon>Bacillota</taxon>
        <taxon>Bacilli</taxon>
        <taxon>Bacillales</taxon>
        <taxon>Bacillaceae</taxon>
        <taxon>Piscibacillus</taxon>
    </lineage>
</organism>
<evidence type="ECO:0000313" key="1">
    <source>
        <dbReference type="EMBL" id="MFD2638363.1"/>
    </source>
</evidence>
<sequence length="54" mass="6504">MPKVQIKQEQEAKFTNHLTDFIRRENLSQQEFDELVIRAKEHVKNLFYTDGVIK</sequence>
<keyword evidence="2" id="KW-1185">Reference proteome</keyword>
<name>A0ABW5Q8R3_9BACI</name>